<dbReference type="InterPro" id="IPR004843">
    <property type="entry name" value="Calcineurin-like_PHP"/>
</dbReference>
<dbReference type="EMBL" id="NMUH01000099">
    <property type="protein sequence ID" value="MQL71490.1"/>
    <property type="molecule type" value="Genomic_DNA"/>
</dbReference>
<dbReference type="PANTHER" id="PTHR13315:SF4">
    <property type="entry name" value="METALLOPHOSPHOESTERASE, ISOFORM E"/>
    <property type="match status" value="1"/>
</dbReference>
<dbReference type="Pfam" id="PF00149">
    <property type="entry name" value="Metallophos"/>
    <property type="match status" value="1"/>
</dbReference>
<evidence type="ECO:0000256" key="1">
    <source>
        <dbReference type="ARBA" id="ARBA00004141"/>
    </source>
</evidence>
<dbReference type="GO" id="GO:0006506">
    <property type="term" value="P:GPI anchor biosynthetic process"/>
    <property type="evidence" value="ECO:0007669"/>
    <property type="project" value="InterPro"/>
</dbReference>
<evidence type="ECO:0000259" key="5">
    <source>
        <dbReference type="Pfam" id="PF00149"/>
    </source>
</evidence>
<keyword evidence="2" id="KW-0812">Transmembrane</keyword>
<feature type="domain" description="Calcineurin-like phosphoesterase" evidence="5">
    <location>
        <begin position="58"/>
        <end position="211"/>
    </location>
</feature>
<keyword evidence="3" id="KW-1133">Transmembrane helix</keyword>
<protein>
    <recommendedName>
        <fullName evidence="5">Calcineurin-like phosphoesterase domain-containing protein</fullName>
    </recommendedName>
</protein>
<evidence type="ECO:0000313" key="7">
    <source>
        <dbReference type="Proteomes" id="UP000652761"/>
    </source>
</evidence>
<evidence type="ECO:0000256" key="2">
    <source>
        <dbReference type="ARBA" id="ARBA00022692"/>
    </source>
</evidence>
<organism evidence="6 7">
    <name type="scientific">Colocasia esculenta</name>
    <name type="common">Wild taro</name>
    <name type="synonym">Arum esculentum</name>
    <dbReference type="NCBI Taxonomy" id="4460"/>
    <lineage>
        <taxon>Eukaryota</taxon>
        <taxon>Viridiplantae</taxon>
        <taxon>Streptophyta</taxon>
        <taxon>Embryophyta</taxon>
        <taxon>Tracheophyta</taxon>
        <taxon>Spermatophyta</taxon>
        <taxon>Magnoliopsida</taxon>
        <taxon>Liliopsida</taxon>
        <taxon>Araceae</taxon>
        <taxon>Aroideae</taxon>
        <taxon>Colocasieae</taxon>
        <taxon>Colocasia</taxon>
    </lineage>
</organism>
<comment type="caution">
    <text evidence="6">The sequence shown here is derived from an EMBL/GenBank/DDBJ whole genome shotgun (WGS) entry which is preliminary data.</text>
</comment>
<dbReference type="AlphaFoldDB" id="A0A843TPX3"/>
<gene>
    <name evidence="6" type="ORF">Taro_003776</name>
</gene>
<dbReference type="InterPro" id="IPR033308">
    <property type="entry name" value="PGAP5/Cdc1/Ted1"/>
</dbReference>
<proteinExistence type="predicted"/>
<sequence>MKSLSRLTIFLCCAWAGSLLYGEMVAYWVPLWTCSWPHQRSSSSISDNKTNPDGRVNIAVLADPQVMDRTSLRLAPKSLALEAAQFYTDLYMRRSFLSSVLPFKPDRILFLGDQFDGGPFLSDQEWQESLIRFRHIFYQRKQGRNSYARAYYLSGNHDIGYPAFLTHHPEVISRFEKEFGKRNYVFTVEKVDFIVIDAQTLDGARLKVHGSIQVHNLVELPVTVIVRGVG</sequence>
<dbReference type="Gene3D" id="3.60.21.10">
    <property type="match status" value="1"/>
</dbReference>
<dbReference type="GO" id="GO:0016787">
    <property type="term" value="F:hydrolase activity"/>
    <property type="evidence" value="ECO:0007669"/>
    <property type="project" value="InterPro"/>
</dbReference>
<dbReference type="GO" id="GO:0016020">
    <property type="term" value="C:membrane"/>
    <property type="evidence" value="ECO:0007669"/>
    <property type="project" value="UniProtKB-SubCell"/>
</dbReference>
<dbReference type="GO" id="GO:0005783">
    <property type="term" value="C:endoplasmic reticulum"/>
    <property type="evidence" value="ECO:0007669"/>
    <property type="project" value="TreeGrafter"/>
</dbReference>
<keyword evidence="7" id="KW-1185">Reference proteome</keyword>
<dbReference type="InterPro" id="IPR029052">
    <property type="entry name" value="Metallo-depent_PP-like"/>
</dbReference>
<evidence type="ECO:0000256" key="3">
    <source>
        <dbReference type="ARBA" id="ARBA00022989"/>
    </source>
</evidence>
<dbReference type="SUPFAM" id="SSF56300">
    <property type="entry name" value="Metallo-dependent phosphatases"/>
    <property type="match status" value="1"/>
</dbReference>
<evidence type="ECO:0000313" key="6">
    <source>
        <dbReference type="EMBL" id="MQL71490.1"/>
    </source>
</evidence>
<name>A0A843TPX3_COLES</name>
<dbReference type="Proteomes" id="UP000652761">
    <property type="component" value="Unassembled WGS sequence"/>
</dbReference>
<dbReference type="OrthoDB" id="5977743at2759"/>
<accession>A0A843TPX3</accession>
<dbReference type="PANTHER" id="PTHR13315">
    <property type="entry name" value="METALLO PHOSPHOESTERASE RELATED"/>
    <property type="match status" value="1"/>
</dbReference>
<evidence type="ECO:0000256" key="4">
    <source>
        <dbReference type="ARBA" id="ARBA00023136"/>
    </source>
</evidence>
<keyword evidence="4" id="KW-0472">Membrane</keyword>
<reference evidence="6" key="1">
    <citation type="submission" date="2017-07" db="EMBL/GenBank/DDBJ databases">
        <title>Taro Niue Genome Assembly and Annotation.</title>
        <authorList>
            <person name="Atibalentja N."/>
            <person name="Keating K."/>
            <person name="Fields C.J."/>
        </authorList>
    </citation>
    <scope>NUCLEOTIDE SEQUENCE</scope>
    <source>
        <strain evidence="6">Niue_2</strain>
        <tissue evidence="6">Leaf</tissue>
    </source>
</reference>
<comment type="subcellular location">
    <subcellularLocation>
        <location evidence="1">Membrane</location>
        <topology evidence="1">Multi-pass membrane protein</topology>
    </subcellularLocation>
</comment>